<evidence type="ECO:0000256" key="3">
    <source>
        <dbReference type="ARBA" id="ARBA00023274"/>
    </source>
</evidence>
<gene>
    <name evidence="5" type="primary">rps8e</name>
    <name evidence="7" type="ORF">DSAG12_01813</name>
</gene>
<accession>A0A5B9DAJ5</accession>
<dbReference type="GO" id="GO:0006412">
    <property type="term" value="P:translation"/>
    <property type="evidence" value="ECO:0007669"/>
    <property type="project" value="UniProtKB-UniRule"/>
</dbReference>
<dbReference type="NCBIfam" id="TIGR00307">
    <property type="entry name" value="eS8"/>
    <property type="match status" value="1"/>
</dbReference>
<comment type="subunit">
    <text evidence="5">Part of the 30S ribosomal subunit.</text>
</comment>
<evidence type="ECO:0000256" key="4">
    <source>
        <dbReference type="ARBA" id="ARBA00035277"/>
    </source>
</evidence>
<dbReference type="AlphaFoldDB" id="A0A5B9DAJ5"/>
<dbReference type="InterPro" id="IPR022309">
    <property type="entry name" value="Ribosomal_Se8/biogenesis_NSA2"/>
</dbReference>
<protein>
    <recommendedName>
        <fullName evidence="4 5">Small ribosomal subunit protein eS8</fullName>
    </recommendedName>
</protein>
<dbReference type="GO" id="GO:0005840">
    <property type="term" value="C:ribosome"/>
    <property type="evidence" value="ECO:0007669"/>
    <property type="project" value="UniProtKB-KW"/>
</dbReference>
<dbReference type="OrthoDB" id="372305at2157"/>
<dbReference type="PANTHER" id="PTHR10394">
    <property type="entry name" value="40S RIBOSOMAL PROTEIN S8"/>
    <property type="match status" value="1"/>
</dbReference>
<sequence length="127" mass="14356">MVKYQERSRRGATGNKIHSAHKKRKSRLGRNAIETKIDDERKKIIRTRGGNIKIKAYSADMINVSDVKKKKTIRVKIEGLEENKASVDYNRRNILTKGAIVKTKLGSVQITSRPGQTGQINGKLLEK</sequence>
<organism evidence="7 8">
    <name type="scientific">Promethearchaeum syntrophicum</name>
    <dbReference type="NCBI Taxonomy" id="2594042"/>
    <lineage>
        <taxon>Archaea</taxon>
        <taxon>Promethearchaeati</taxon>
        <taxon>Promethearchaeota</taxon>
        <taxon>Promethearchaeia</taxon>
        <taxon>Promethearchaeales</taxon>
        <taxon>Promethearchaeaceae</taxon>
        <taxon>Promethearchaeum</taxon>
    </lineage>
</organism>
<comment type="similarity">
    <text evidence="1 5">Belongs to the eukaryotic ribosomal protein eS8 family.</text>
</comment>
<keyword evidence="2 5" id="KW-0689">Ribosomal protein</keyword>
<dbReference type="EMBL" id="CP042905">
    <property type="protein sequence ID" value="QEE15985.1"/>
    <property type="molecule type" value="Genomic_DNA"/>
</dbReference>
<feature type="region of interest" description="Disordered" evidence="6">
    <location>
        <begin position="1"/>
        <end position="31"/>
    </location>
</feature>
<evidence type="ECO:0000313" key="8">
    <source>
        <dbReference type="Proteomes" id="UP000321408"/>
    </source>
</evidence>
<proteinExistence type="inferred from homology"/>
<dbReference type="Pfam" id="PF01201">
    <property type="entry name" value="Ribosomal_S8e"/>
    <property type="match status" value="1"/>
</dbReference>
<name>A0A5B9DAJ5_9ARCH</name>
<keyword evidence="8" id="KW-1185">Reference proteome</keyword>
<feature type="compositionally biased region" description="Basic residues" evidence="6">
    <location>
        <begin position="18"/>
        <end position="28"/>
    </location>
</feature>
<keyword evidence="3 5" id="KW-0687">Ribonucleoprotein</keyword>
<dbReference type="Gene3D" id="2.40.10.310">
    <property type="match status" value="1"/>
</dbReference>
<evidence type="ECO:0000256" key="6">
    <source>
        <dbReference type="SAM" id="MobiDB-lite"/>
    </source>
</evidence>
<dbReference type="InterPro" id="IPR001047">
    <property type="entry name" value="Ribosomal_eS8"/>
</dbReference>
<dbReference type="GO" id="GO:0003735">
    <property type="term" value="F:structural constituent of ribosome"/>
    <property type="evidence" value="ECO:0007669"/>
    <property type="project" value="InterPro"/>
</dbReference>
<dbReference type="RefSeq" id="WP_147662879.1">
    <property type="nucleotide sequence ID" value="NZ_CP042905.2"/>
</dbReference>
<reference evidence="7 8" key="1">
    <citation type="journal article" date="2020" name="Nature">
        <title>Isolation of an archaeon at the prokaryote-eukaryote interface.</title>
        <authorList>
            <person name="Imachi H."/>
            <person name="Nobu M.K."/>
            <person name="Nakahara N."/>
            <person name="Morono Y."/>
            <person name="Ogawara M."/>
            <person name="Takaki Y."/>
            <person name="Takano Y."/>
            <person name="Uematsu K."/>
            <person name="Ikuta T."/>
            <person name="Ito M."/>
            <person name="Matsui Y."/>
            <person name="Miyazaki M."/>
            <person name="Murata K."/>
            <person name="Saito Y."/>
            <person name="Sakai S."/>
            <person name="Song C."/>
            <person name="Tasumi E."/>
            <person name="Yamanaka Y."/>
            <person name="Yamaguchi T."/>
            <person name="Kamagata Y."/>
            <person name="Tamaki H."/>
            <person name="Takai K."/>
        </authorList>
    </citation>
    <scope>NUCLEOTIDE SEQUENCE [LARGE SCALE GENOMIC DNA]</scope>
    <source>
        <strain evidence="7 8">MK-D1</strain>
    </source>
</reference>
<evidence type="ECO:0000313" key="7">
    <source>
        <dbReference type="EMBL" id="QEE15985.1"/>
    </source>
</evidence>
<evidence type="ECO:0000256" key="2">
    <source>
        <dbReference type="ARBA" id="ARBA00022980"/>
    </source>
</evidence>
<dbReference type="HAMAP" id="MF_00029">
    <property type="entry name" value="Ribosomal_eS8"/>
    <property type="match status" value="1"/>
</dbReference>
<dbReference type="Proteomes" id="UP000321408">
    <property type="component" value="Chromosome"/>
</dbReference>
<evidence type="ECO:0000256" key="1">
    <source>
        <dbReference type="ARBA" id="ARBA00005257"/>
    </source>
</evidence>
<dbReference type="InterPro" id="IPR020919">
    <property type="entry name" value="Ribosomal_protein_eS8_arc"/>
</dbReference>
<dbReference type="KEGG" id="psyt:DSAG12_01813"/>
<dbReference type="CDD" id="cd11382">
    <property type="entry name" value="Ribosomal_S8e"/>
    <property type="match status" value="1"/>
</dbReference>
<dbReference type="GO" id="GO:1990904">
    <property type="term" value="C:ribonucleoprotein complex"/>
    <property type="evidence" value="ECO:0007669"/>
    <property type="project" value="UniProtKB-KW"/>
</dbReference>
<evidence type="ECO:0000256" key="5">
    <source>
        <dbReference type="HAMAP-Rule" id="MF_00029"/>
    </source>
</evidence>
<dbReference type="GeneID" id="41329806"/>
<reference evidence="7 8" key="2">
    <citation type="journal article" date="2024" name="Int. J. Syst. Evol. Microbiol.">
        <title>Promethearchaeum syntrophicum gen. nov., sp. nov., an anaerobic, obligately syntrophic archaeon, the first isolate of the lineage 'Asgard' archaea, and proposal of the new archaeal phylum Promethearchaeota phyl. nov. and kingdom Promethearchaeati regn. nov.</title>
        <authorList>
            <person name="Imachi H."/>
            <person name="Nobu M.K."/>
            <person name="Kato S."/>
            <person name="Takaki Y."/>
            <person name="Miyazaki M."/>
            <person name="Miyata M."/>
            <person name="Ogawara M."/>
            <person name="Saito Y."/>
            <person name="Sakai S."/>
            <person name="Tahara Y.O."/>
            <person name="Takano Y."/>
            <person name="Tasumi E."/>
            <person name="Uematsu K."/>
            <person name="Yoshimura T."/>
            <person name="Itoh T."/>
            <person name="Ohkuma M."/>
            <person name="Takai K."/>
        </authorList>
    </citation>
    <scope>NUCLEOTIDE SEQUENCE [LARGE SCALE GENOMIC DNA]</scope>
    <source>
        <strain evidence="7 8">MK-D1</strain>
    </source>
</reference>